<organism evidence="1 2">
    <name type="scientific">Carnegiea gigantea</name>
    <dbReference type="NCBI Taxonomy" id="171969"/>
    <lineage>
        <taxon>Eukaryota</taxon>
        <taxon>Viridiplantae</taxon>
        <taxon>Streptophyta</taxon>
        <taxon>Embryophyta</taxon>
        <taxon>Tracheophyta</taxon>
        <taxon>Spermatophyta</taxon>
        <taxon>Magnoliopsida</taxon>
        <taxon>eudicotyledons</taxon>
        <taxon>Gunneridae</taxon>
        <taxon>Pentapetalae</taxon>
        <taxon>Caryophyllales</taxon>
        <taxon>Cactineae</taxon>
        <taxon>Cactaceae</taxon>
        <taxon>Cactoideae</taxon>
        <taxon>Echinocereeae</taxon>
        <taxon>Carnegiea</taxon>
    </lineage>
</organism>
<comment type="caution">
    <text evidence="1">The sequence shown here is derived from an EMBL/GenBank/DDBJ whole genome shotgun (WGS) entry which is preliminary data.</text>
</comment>
<protein>
    <submittedName>
        <fullName evidence="1">Uncharacterized protein</fullName>
    </submittedName>
</protein>
<keyword evidence="2" id="KW-1185">Reference proteome</keyword>
<evidence type="ECO:0000313" key="1">
    <source>
        <dbReference type="EMBL" id="KAJ8429160.1"/>
    </source>
</evidence>
<evidence type="ECO:0000313" key="2">
    <source>
        <dbReference type="Proteomes" id="UP001153076"/>
    </source>
</evidence>
<proteinExistence type="predicted"/>
<name>A0A9Q1JQQ0_9CARY</name>
<dbReference type="Proteomes" id="UP001153076">
    <property type="component" value="Unassembled WGS sequence"/>
</dbReference>
<reference evidence="1" key="1">
    <citation type="submission" date="2022-04" db="EMBL/GenBank/DDBJ databases">
        <title>Carnegiea gigantea Genome sequencing and assembly v2.</title>
        <authorList>
            <person name="Copetti D."/>
            <person name="Sanderson M.J."/>
            <person name="Burquez A."/>
            <person name="Wojciechowski M.F."/>
        </authorList>
    </citation>
    <scope>NUCLEOTIDE SEQUENCE</scope>
    <source>
        <strain evidence="1">SGP5-SGP5p</strain>
        <tissue evidence="1">Aerial part</tissue>
    </source>
</reference>
<dbReference type="EMBL" id="JAKOGI010000928">
    <property type="protein sequence ID" value="KAJ8429160.1"/>
    <property type="molecule type" value="Genomic_DNA"/>
</dbReference>
<gene>
    <name evidence="1" type="ORF">Cgig2_030297</name>
</gene>
<accession>A0A9Q1JQQ0</accession>
<sequence>MRALRPSMPTVYVLKRSLGWSNRRMPNLIQFWVKAYVIRPLKQTSVYAPFLATQVGILYACDEANLYYGVDKSINVQVDIDIHKLLRERIGHTLKGYEKIEIMWMSQAHNMLSGLEMRRLIETVLSKRRRKFTGIHFLHRIDVSITWTNRDLLWHFKAVYIWLEPQNKLLTYELLRDLARQPSLP</sequence>
<dbReference type="AlphaFoldDB" id="A0A9Q1JQQ0"/>